<dbReference type="CDD" id="cd02570">
    <property type="entry name" value="PseudoU_synth_EcTruA"/>
    <property type="match status" value="1"/>
</dbReference>
<dbReference type="RefSeq" id="WP_162663453.1">
    <property type="nucleotide sequence ID" value="NZ_CP048020.1"/>
</dbReference>
<dbReference type="PANTHER" id="PTHR11142:SF0">
    <property type="entry name" value="TRNA PSEUDOURIDINE SYNTHASE-LIKE 1"/>
    <property type="match status" value="1"/>
</dbReference>
<dbReference type="Gene3D" id="3.30.70.660">
    <property type="entry name" value="Pseudouridine synthase I, catalytic domain, C-terminal subdomain"/>
    <property type="match status" value="1"/>
</dbReference>
<dbReference type="AlphaFoldDB" id="A0A6P1Y087"/>
<comment type="catalytic activity">
    <reaction evidence="4 7">
        <text>uridine(38/39/40) in tRNA = pseudouridine(38/39/40) in tRNA</text>
        <dbReference type="Rhea" id="RHEA:22376"/>
        <dbReference type="Rhea" id="RHEA-COMP:10085"/>
        <dbReference type="Rhea" id="RHEA-COMP:10087"/>
        <dbReference type="ChEBI" id="CHEBI:65314"/>
        <dbReference type="ChEBI" id="CHEBI:65315"/>
        <dbReference type="EC" id="5.4.99.12"/>
    </reaction>
</comment>
<sequence>MTTTDPDPAIPQRNILLRISYDGTHFHGWQKQLRHGQESFRTVQGEIEQALALLHKHPVELFGSGRTDAGVHACGQAAHFFTDIARIKPESFIPALNSALPKDVRIMEAVHVSDNLHARFSARSRTYRYFIHCGKTAFAHQLPYCWHIRREPNINLLNKMASVLSGELDCTTFSAAGDQSKSKSRYIYSAHFFTDREFLVFEISANAFLWRMVRSITGTLLHYEQQNGTKEDFEAVLRSKDRRNAGETAPPQGLFLWSIEYPQNLLTPLAEAVIIG</sequence>
<reference evidence="9 10" key="1">
    <citation type="submission" date="2020-01" db="EMBL/GenBank/DDBJ databases">
        <title>Complete genome sequence of a human oral phylogroup 1 Treponema sp. strain ATCC 700766, originally isolated from periodontitis dental plaque.</title>
        <authorList>
            <person name="Chan Y."/>
            <person name="Huo Y.-B."/>
            <person name="Yu X.-L."/>
            <person name="Zeng H."/>
            <person name="Leung W.-K."/>
            <person name="Watt R.M."/>
        </authorList>
    </citation>
    <scope>NUCLEOTIDE SEQUENCE [LARGE SCALE GENOMIC DNA]</scope>
    <source>
        <strain evidence="9 10">OMZ 804</strain>
    </source>
</reference>
<dbReference type="InterPro" id="IPR020094">
    <property type="entry name" value="TruA/RsuA/RluB/E/F_N"/>
</dbReference>
<dbReference type="EMBL" id="CP048020">
    <property type="protein sequence ID" value="QHX43121.1"/>
    <property type="molecule type" value="Genomic_DNA"/>
</dbReference>
<evidence type="ECO:0000256" key="5">
    <source>
        <dbReference type="PIRSR" id="PIRSR001430-1"/>
    </source>
</evidence>
<dbReference type="KEGG" id="trz:GWP43_06330"/>
<evidence type="ECO:0000259" key="8">
    <source>
        <dbReference type="Pfam" id="PF01416"/>
    </source>
</evidence>
<evidence type="ECO:0000256" key="6">
    <source>
        <dbReference type="PIRSR" id="PIRSR001430-2"/>
    </source>
</evidence>
<dbReference type="Pfam" id="PF01416">
    <property type="entry name" value="PseudoU_synth_1"/>
    <property type="match status" value="2"/>
</dbReference>
<comment type="similarity">
    <text evidence="1 4 7">Belongs to the tRNA pseudouridine synthase TruA family.</text>
</comment>
<dbReference type="GO" id="GO:0160147">
    <property type="term" value="F:tRNA pseudouridine(38-40) synthase activity"/>
    <property type="evidence" value="ECO:0007669"/>
    <property type="project" value="UniProtKB-EC"/>
</dbReference>
<evidence type="ECO:0000256" key="7">
    <source>
        <dbReference type="RuleBase" id="RU003792"/>
    </source>
</evidence>
<proteinExistence type="inferred from homology"/>
<evidence type="ECO:0000256" key="2">
    <source>
        <dbReference type="ARBA" id="ARBA00022694"/>
    </source>
</evidence>
<dbReference type="PANTHER" id="PTHR11142">
    <property type="entry name" value="PSEUDOURIDYLATE SYNTHASE"/>
    <property type="match status" value="1"/>
</dbReference>
<feature type="domain" description="Pseudouridine synthase I TruA alpha/beta" evidence="8">
    <location>
        <begin position="20"/>
        <end position="120"/>
    </location>
</feature>
<gene>
    <name evidence="4 9" type="primary">truA</name>
    <name evidence="9" type="ORF">GWP43_06330</name>
</gene>
<comment type="caution">
    <text evidence="4">Lacks conserved residue(s) required for the propagation of feature annotation.</text>
</comment>
<name>A0A6P1Y087_9SPIR</name>
<comment type="subunit">
    <text evidence="4">Homodimer.</text>
</comment>
<keyword evidence="3 4" id="KW-0413">Isomerase</keyword>
<dbReference type="InterPro" id="IPR020095">
    <property type="entry name" value="PsdUridine_synth_TruA_C"/>
</dbReference>
<dbReference type="Proteomes" id="UP000464374">
    <property type="component" value="Chromosome"/>
</dbReference>
<dbReference type="FunFam" id="3.30.70.580:FF:000001">
    <property type="entry name" value="tRNA pseudouridine synthase A"/>
    <property type="match status" value="1"/>
</dbReference>
<evidence type="ECO:0000256" key="4">
    <source>
        <dbReference type="HAMAP-Rule" id="MF_00171"/>
    </source>
</evidence>
<dbReference type="SUPFAM" id="SSF55120">
    <property type="entry name" value="Pseudouridine synthase"/>
    <property type="match status" value="1"/>
</dbReference>
<evidence type="ECO:0000256" key="1">
    <source>
        <dbReference type="ARBA" id="ARBA00009375"/>
    </source>
</evidence>
<dbReference type="PIRSF" id="PIRSF001430">
    <property type="entry name" value="tRNA_psdUrid_synth"/>
    <property type="match status" value="1"/>
</dbReference>
<dbReference type="NCBIfam" id="TIGR00071">
    <property type="entry name" value="hisT_truA"/>
    <property type="match status" value="1"/>
</dbReference>
<dbReference type="InterPro" id="IPR020097">
    <property type="entry name" value="PsdUridine_synth_TruA_a/b_dom"/>
</dbReference>
<keyword evidence="2 4" id="KW-0819">tRNA processing</keyword>
<dbReference type="EC" id="5.4.99.12" evidence="4"/>
<dbReference type="Gene3D" id="3.30.70.580">
    <property type="entry name" value="Pseudouridine synthase I, catalytic domain, N-terminal subdomain"/>
    <property type="match status" value="1"/>
</dbReference>
<protein>
    <recommendedName>
        <fullName evidence="4">tRNA pseudouridine synthase A</fullName>
        <ecNumber evidence="4">5.4.99.12</ecNumber>
    </recommendedName>
    <alternativeName>
        <fullName evidence="4">tRNA pseudouridine(38-40) synthase</fullName>
    </alternativeName>
    <alternativeName>
        <fullName evidence="4">tRNA pseudouridylate synthase I</fullName>
    </alternativeName>
    <alternativeName>
        <fullName evidence="4">tRNA-uridine isomerase I</fullName>
    </alternativeName>
</protein>
<feature type="binding site" evidence="4 6">
    <location>
        <position position="127"/>
    </location>
    <ligand>
        <name>substrate</name>
    </ligand>
</feature>
<organism evidence="9 10">
    <name type="scientific">Treponema vincentii</name>
    <dbReference type="NCBI Taxonomy" id="69710"/>
    <lineage>
        <taxon>Bacteria</taxon>
        <taxon>Pseudomonadati</taxon>
        <taxon>Spirochaetota</taxon>
        <taxon>Spirochaetia</taxon>
        <taxon>Spirochaetales</taxon>
        <taxon>Treponemataceae</taxon>
        <taxon>Treponema</taxon>
    </lineage>
</organism>
<evidence type="ECO:0000313" key="10">
    <source>
        <dbReference type="Proteomes" id="UP000464374"/>
    </source>
</evidence>
<dbReference type="InterPro" id="IPR001406">
    <property type="entry name" value="PsdUridine_synth_TruA"/>
</dbReference>
<dbReference type="GO" id="GO:0003723">
    <property type="term" value="F:RNA binding"/>
    <property type="evidence" value="ECO:0007669"/>
    <property type="project" value="InterPro"/>
</dbReference>
<accession>A0A6P1Y087</accession>
<evidence type="ECO:0000313" key="9">
    <source>
        <dbReference type="EMBL" id="QHX43121.1"/>
    </source>
</evidence>
<evidence type="ECO:0000256" key="3">
    <source>
        <dbReference type="ARBA" id="ARBA00023235"/>
    </source>
</evidence>
<dbReference type="HAMAP" id="MF_00171">
    <property type="entry name" value="TruA"/>
    <property type="match status" value="1"/>
</dbReference>
<dbReference type="InterPro" id="IPR020103">
    <property type="entry name" value="PsdUridine_synth_cat_dom_sf"/>
</dbReference>
<dbReference type="GO" id="GO:0031119">
    <property type="term" value="P:tRNA pseudouridine synthesis"/>
    <property type="evidence" value="ECO:0007669"/>
    <property type="project" value="UniProtKB-UniRule"/>
</dbReference>
<feature type="domain" description="Pseudouridine synthase I TruA alpha/beta" evidence="8">
    <location>
        <begin position="161"/>
        <end position="262"/>
    </location>
</feature>
<feature type="active site" description="Nucleophile" evidence="4 5">
    <location>
        <position position="68"/>
    </location>
</feature>
<comment type="function">
    <text evidence="4">Formation of pseudouridine at positions 38, 39 and 40 in the anticodon stem and loop of transfer RNAs.</text>
</comment>